<evidence type="ECO:0008006" key="4">
    <source>
        <dbReference type="Google" id="ProtNLM"/>
    </source>
</evidence>
<organism evidence="2 3">
    <name type="scientific">Fusobacterium periodonticum D10</name>
    <dbReference type="NCBI Taxonomy" id="620833"/>
    <lineage>
        <taxon>Bacteria</taxon>
        <taxon>Fusobacteriati</taxon>
        <taxon>Fusobacteriota</taxon>
        <taxon>Fusobacteriia</taxon>
        <taxon>Fusobacteriales</taxon>
        <taxon>Fusobacteriaceae</taxon>
        <taxon>Fusobacterium</taxon>
    </lineage>
</organism>
<gene>
    <name evidence="2" type="ORF">FPOG_00130</name>
</gene>
<dbReference type="NCBIfam" id="NF033175">
    <property type="entry name" value="fuso_auto_Nterm"/>
    <property type="match status" value="1"/>
</dbReference>
<dbReference type="Proteomes" id="UP000005809">
    <property type="component" value="Unassembled WGS sequence"/>
</dbReference>
<feature type="non-terminal residue" evidence="2">
    <location>
        <position position="682"/>
    </location>
</feature>
<dbReference type="EMBL" id="ACIF01000060">
    <property type="protein sequence ID" value="EKA94496.1"/>
    <property type="molecule type" value="Genomic_DNA"/>
</dbReference>
<accession>K1GSN7</accession>
<comment type="caution">
    <text evidence="2">The sequence shown here is derived from an EMBL/GenBank/DDBJ whole genome shotgun (WGS) entry which is preliminary data.</text>
</comment>
<keyword evidence="1" id="KW-0472">Membrane</keyword>
<evidence type="ECO:0000313" key="3">
    <source>
        <dbReference type="Proteomes" id="UP000005809"/>
    </source>
</evidence>
<name>K1GSN7_9FUSO</name>
<dbReference type="HOGENOM" id="CLU_403652_0_0_0"/>
<protein>
    <recommendedName>
        <fullName evidence="4">Autotransporter domain-containing protein</fullName>
    </recommendedName>
</protein>
<dbReference type="RefSeq" id="WP_005965716.1">
    <property type="nucleotide sequence ID" value="NZ_JH815344.1"/>
</dbReference>
<dbReference type="InterPro" id="IPR053787">
    <property type="entry name" value="Autotransptr-assoc_N"/>
</dbReference>
<evidence type="ECO:0000256" key="1">
    <source>
        <dbReference type="SAM" id="Phobius"/>
    </source>
</evidence>
<keyword evidence="1" id="KW-1133">Transmembrane helix</keyword>
<dbReference type="AlphaFoldDB" id="K1GSN7"/>
<reference evidence="2 3" key="1">
    <citation type="submission" date="2012-05" db="EMBL/GenBank/DDBJ databases">
        <title>The Genome Sequence of Fusobacterium periodontium Oral Taxon 201 Strain D10.</title>
        <authorList>
            <consortium name="The Broad Institute Genome Sequencing Platform"/>
            <consortium name="The Broad Institute Genome Sequencing Center for Infectious Disease"/>
            <person name="Earl A."/>
            <person name="Ward D."/>
            <person name="Feldgarden M."/>
            <person name="Gevers D."/>
            <person name="Strauss J."/>
            <person name="Sibley C."/>
            <person name="White A."/>
            <person name="Ambrose C.E."/>
            <person name="Allen-Vercoe E."/>
            <person name="Walker B."/>
            <person name="Young S.K."/>
            <person name="Zeng Q."/>
            <person name="Gargeya S."/>
            <person name="Fitzgerald M."/>
            <person name="Haas B."/>
            <person name="Abouelleil A."/>
            <person name="Alvarado L."/>
            <person name="Arachchi H.M."/>
            <person name="Berlin A.M."/>
            <person name="Chapman S.B."/>
            <person name="Goldberg J."/>
            <person name="Griggs A."/>
            <person name="Gujja S."/>
            <person name="Hansen M."/>
            <person name="Howarth C."/>
            <person name="Imamovic A."/>
            <person name="Larimer J."/>
            <person name="McCowan C."/>
            <person name="Montmayeur A."/>
            <person name="Murphy C."/>
            <person name="Neiman D."/>
            <person name="Pearson M."/>
            <person name="Priest M."/>
            <person name="Roberts A."/>
            <person name="Saif S."/>
            <person name="Shea T."/>
            <person name="Sisk P."/>
            <person name="Sykes S."/>
            <person name="Wortman J."/>
            <person name="Nusbaum C."/>
            <person name="Birren B."/>
        </authorList>
    </citation>
    <scope>NUCLEOTIDE SEQUENCE [LARGE SCALE GENOMIC DNA]</scope>
    <source>
        <strain evidence="2 3">D10</strain>
    </source>
</reference>
<evidence type="ECO:0000313" key="2">
    <source>
        <dbReference type="EMBL" id="EKA94496.1"/>
    </source>
</evidence>
<keyword evidence="1" id="KW-0812">Transmembrane</keyword>
<feature type="transmembrane region" description="Helical" evidence="1">
    <location>
        <begin position="21"/>
        <end position="40"/>
    </location>
</feature>
<sequence>MENNLHRIEKDLRSIAKRYKSVKYSIGLAILFLMLGVSAFSEEVNTKTQVAQIATREELKTSVGDVQTKLNVLRDNNKKEIKNLNLELVQLMEQGSQVVKSPWASWQFGMNFFYENWGGTYKGSGDKPQKYIYNSVHTRGDWKVKNAMDALDARRVSSTPLTPGNDSLASWIDILNTLSGAGKVEKDSALYSSTNGRRTWGLVDLLNIKEPTNEVEILARISPKEVNKQAIPLTIDEPVVEGIEAPKVEPNVNTPLKAPEITLPKISEVVISSLEINPPDAPNAPNAPSIDISIDAPKAPEAPTAPTVPNISVSPKEPGTIEAPTISITVTPPTIAALNITTPPTVSVTPPTVSTIEPVAFSVAPTIDSKKHKVQTTNQAGINSKFPGGKETTYTVNNTTKDNSNFFTFNAATGKAVLPKTGTVNVEVNDTRAMVIDEPKNGSEFVMDGTINLYGTKNMGIDLQGSASTQNIVAKIVNSGLIEGHFKDKTGTNTNKQQIAFGFSNVDASYNNTMSHIINKGTISLNAPESAAMQLKPEDPHNWTPDWTDLELVGGKYYVKIGANSIPSGTPNKGRVLMKADNQKDININSKGSFGIITVFNPGISTLDSVRMANLSAAQKTNANLRAQRNLAGAQILPGGEIGRSALADSTYTSGVYNTGTININGDESVGVGILHEIQEVK</sequence>
<proteinExistence type="predicted"/>